<protein>
    <recommendedName>
        <fullName evidence="6">S-adenosyl-L-methionine-dependent methyltransferase</fullName>
        <ecNumber evidence="6">2.1.1.-</ecNumber>
    </recommendedName>
</protein>
<organism evidence="7 8">
    <name type="scientific">Tomitella cavernea</name>
    <dbReference type="NCBI Taxonomy" id="1387982"/>
    <lineage>
        <taxon>Bacteria</taxon>
        <taxon>Bacillati</taxon>
        <taxon>Actinomycetota</taxon>
        <taxon>Actinomycetes</taxon>
        <taxon>Mycobacteriales</taxon>
        <taxon>Tomitella</taxon>
    </lineage>
</organism>
<dbReference type="PANTHER" id="PTHR43619">
    <property type="entry name" value="S-ADENOSYL-L-METHIONINE-DEPENDENT METHYLTRANSFERASE YKTD-RELATED"/>
    <property type="match status" value="1"/>
</dbReference>
<comment type="caution">
    <text evidence="7">The sequence shown here is derived from an EMBL/GenBank/DDBJ whole genome shotgun (WGS) entry which is preliminary data.</text>
</comment>
<keyword evidence="4" id="KW-0808">Transferase</keyword>
<evidence type="ECO:0000313" key="8">
    <source>
        <dbReference type="Proteomes" id="UP001500839"/>
    </source>
</evidence>
<name>A0ABP9C798_9ACTN</name>
<sequence>MSDDPGAASDHAPAGPENTAERVALWRALHVLVDATPHVFEDTVGLALVDPPAGWRDRPDMDAEFSAGFRASIVARARFVEAIVAEQADAGVDQYVILGAGLDTFALRRPELAARMTVFEVDQPGPQEWKRRRLDQSGYGLPGNLRLVPVDFETEDWWSALLRAGFDAARPAVVVSTGVVQYLTREATVSTLRAVAGLAPGSTLALSFLLPMELIHGGDKDGLEASSAGAQSSGTPFISFFTPEDMLDLARAAGFRSVEHVAGIDLGELYFEGRPDGLRPSSGEDFLVARI</sequence>
<gene>
    <name evidence="7" type="ORF">GCM10023353_02910</name>
</gene>
<proteinExistence type="inferred from homology"/>
<evidence type="ECO:0000256" key="2">
    <source>
        <dbReference type="ARBA" id="ARBA00008138"/>
    </source>
</evidence>
<dbReference type="PANTHER" id="PTHR43619:SF2">
    <property type="entry name" value="S-ADENOSYL-L-METHIONINE-DEPENDENT METHYLTRANSFERASES SUPERFAMILY PROTEIN"/>
    <property type="match status" value="1"/>
</dbReference>
<dbReference type="NCBIfam" id="TIGR00027">
    <property type="entry name" value="mthyl_TIGR00027"/>
    <property type="match status" value="1"/>
</dbReference>
<dbReference type="InterPro" id="IPR011610">
    <property type="entry name" value="SAM_mthyl_Trfase_ML2640-like"/>
</dbReference>
<dbReference type="EMBL" id="BAABKQ010000001">
    <property type="protein sequence ID" value="GAA4803946.1"/>
    <property type="molecule type" value="Genomic_DNA"/>
</dbReference>
<evidence type="ECO:0000313" key="7">
    <source>
        <dbReference type="EMBL" id="GAA4803946.1"/>
    </source>
</evidence>
<dbReference type="Gene3D" id="3.40.50.150">
    <property type="entry name" value="Vaccinia Virus protein VP39"/>
    <property type="match status" value="1"/>
</dbReference>
<dbReference type="RefSeq" id="WP_200176029.1">
    <property type="nucleotide sequence ID" value="NZ_BAABKQ010000001.1"/>
</dbReference>
<dbReference type="InterPro" id="IPR007213">
    <property type="entry name" value="Ppm1/Ppm2/Tcmp"/>
</dbReference>
<accession>A0ABP9C798</accession>
<comment type="function">
    <text evidence="1 6">Exhibits S-adenosyl-L-methionine-dependent methyltransferase activity.</text>
</comment>
<evidence type="ECO:0000256" key="5">
    <source>
        <dbReference type="ARBA" id="ARBA00022691"/>
    </source>
</evidence>
<dbReference type="GO" id="GO:0008168">
    <property type="term" value="F:methyltransferase activity"/>
    <property type="evidence" value="ECO:0007669"/>
    <property type="project" value="UniProtKB-KW"/>
</dbReference>
<dbReference type="Pfam" id="PF04072">
    <property type="entry name" value="LCM"/>
    <property type="match status" value="1"/>
</dbReference>
<keyword evidence="3 6" id="KW-0489">Methyltransferase</keyword>
<dbReference type="SUPFAM" id="SSF53335">
    <property type="entry name" value="S-adenosyl-L-methionine-dependent methyltransferases"/>
    <property type="match status" value="1"/>
</dbReference>
<reference evidence="8" key="1">
    <citation type="journal article" date="2019" name="Int. J. Syst. Evol. Microbiol.">
        <title>The Global Catalogue of Microorganisms (GCM) 10K type strain sequencing project: providing services to taxonomists for standard genome sequencing and annotation.</title>
        <authorList>
            <consortium name="The Broad Institute Genomics Platform"/>
            <consortium name="The Broad Institute Genome Sequencing Center for Infectious Disease"/>
            <person name="Wu L."/>
            <person name="Ma J."/>
        </authorList>
    </citation>
    <scope>NUCLEOTIDE SEQUENCE [LARGE SCALE GENOMIC DNA]</scope>
    <source>
        <strain evidence="8">JCM 18542</strain>
    </source>
</reference>
<keyword evidence="5 6" id="KW-0949">S-adenosyl-L-methionine</keyword>
<dbReference type="EC" id="2.1.1.-" evidence="6"/>
<comment type="similarity">
    <text evidence="2 6">Belongs to the UPF0677 family.</text>
</comment>
<dbReference type="GO" id="GO:0032259">
    <property type="term" value="P:methylation"/>
    <property type="evidence" value="ECO:0007669"/>
    <property type="project" value="UniProtKB-KW"/>
</dbReference>
<evidence type="ECO:0000256" key="6">
    <source>
        <dbReference type="RuleBase" id="RU362030"/>
    </source>
</evidence>
<dbReference type="InterPro" id="IPR029063">
    <property type="entry name" value="SAM-dependent_MTases_sf"/>
</dbReference>
<evidence type="ECO:0000256" key="1">
    <source>
        <dbReference type="ARBA" id="ARBA00003907"/>
    </source>
</evidence>
<evidence type="ECO:0000256" key="3">
    <source>
        <dbReference type="ARBA" id="ARBA00022603"/>
    </source>
</evidence>
<evidence type="ECO:0000256" key="4">
    <source>
        <dbReference type="ARBA" id="ARBA00022679"/>
    </source>
</evidence>
<dbReference type="Proteomes" id="UP001500839">
    <property type="component" value="Unassembled WGS sequence"/>
</dbReference>
<keyword evidence="8" id="KW-1185">Reference proteome</keyword>